<name>A0ABT6CN62_9SPHN</name>
<feature type="domain" description="Aldehyde dehydrogenase" evidence="4">
    <location>
        <begin position="24"/>
        <end position="482"/>
    </location>
</feature>
<dbReference type="EMBL" id="JAROCY010000024">
    <property type="protein sequence ID" value="MDF8335292.1"/>
    <property type="molecule type" value="Genomic_DNA"/>
</dbReference>
<dbReference type="Proteomes" id="UP001222770">
    <property type="component" value="Unassembled WGS sequence"/>
</dbReference>
<evidence type="ECO:0000313" key="6">
    <source>
        <dbReference type="Proteomes" id="UP001222770"/>
    </source>
</evidence>
<comment type="similarity">
    <text evidence="3">Belongs to the aldehyde dehydrogenase family.</text>
</comment>
<dbReference type="SUPFAM" id="SSF53720">
    <property type="entry name" value="ALDH-like"/>
    <property type="match status" value="1"/>
</dbReference>
<feature type="active site" evidence="2">
    <location>
        <position position="256"/>
    </location>
</feature>
<dbReference type="Gene3D" id="3.40.605.10">
    <property type="entry name" value="Aldehyde Dehydrogenase, Chain A, domain 1"/>
    <property type="match status" value="1"/>
</dbReference>
<dbReference type="PANTHER" id="PTHR11699">
    <property type="entry name" value="ALDEHYDE DEHYDROGENASE-RELATED"/>
    <property type="match status" value="1"/>
</dbReference>
<evidence type="ECO:0000256" key="3">
    <source>
        <dbReference type="RuleBase" id="RU003345"/>
    </source>
</evidence>
<evidence type="ECO:0000259" key="4">
    <source>
        <dbReference type="Pfam" id="PF00171"/>
    </source>
</evidence>
<dbReference type="PROSITE" id="PS00687">
    <property type="entry name" value="ALDEHYDE_DEHYDR_GLU"/>
    <property type="match status" value="1"/>
</dbReference>
<comment type="caution">
    <text evidence="5">The sequence shown here is derived from an EMBL/GenBank/DDBJ whole genome shotgun (WGS) entry which is preliminary data.</text>
</comment>
<evidence type="ECO:0000256" key="1">
    <source>
        <dbReference type="ARBA" id="ARBA00023002"/>
    </source>
</evidence>
<reference evidence="5 6" key="1">
    <citation type="submission" date="2023-03" db="EMBL/GenBank/DDBJ databases">
        <title>Novosphingobium cyanobacteriorum sp. nov., isolated from a eutrophic reservoir during the Microcystis bloom period.</title>
        <authorList>
            <person name="Kang M."/>
            <person name="Le V."/>
            <person name="Ko S.-R."/>
            <person name="Lee S.-A."/>
            <person name="Ahn C.-Y."/>
        </authorList>
    </citation>
    <scope>NUCLEOTIDE SEQUENCE [LARGE SCALE GENOMIC DNA]</scope>
    <source>
        <strain evidence="5 6">HBC54</strain>
    </source>
</reference>
<dbReference type="InterPro" id="IPR016162">
    <property type="entry name" value="Ald_DH_N"/>
</dbReference>
<sequence>MITHPDSATLPRRALLIGDRHVESASGGTHTHVYAGTGQPTAEVPLAGAREIDEAVAAARKAAPLWAGMPRDQRRDCLIRLAGLLRENAAELTRLSVIDNGVVVATQQYGPHVAADLFLYNAGWTDKIGGEVISTWPGDALDYTLDEPYGVVAVIIPWNGPVYALGMVLAPALAAGNAIVVKPPELAPYAALRFGELCLEAGLPAGTVNIVPGGPEGGAALTSHPGIDKISFTGSGATARHILSSAQKNMTPVQLELGGKSASIVFDDADLDAFAQMGLAGIVNNAGQGCINPTRLLVQRAIYEAVLERLAATARALPVGDPTDPASVIGPVIDDRAVQRIMGMIERAKADGSRLLAGGERMGGDLAGGYFIQPTVFADVAHKSELSQCEVFGPVLAVMPFDTEEEAIALANDTEFGLAGYVWTQNLKRAHRCARALVAGNVWVNGFTGIPAAIPFGGVGQSGVGRLGGIHGLREFLRPKNIWMAMG</sequence>
<dbReference type="Gene3D" id="3.40.309.10">
    <property type="entry name" value="Aldehyde Dehydrogenase, Chain A, domain 2"/>
    <property type="match status" value="1"/>
</dbReference>
<dbReference type="InterPro" id="IPR016161">
    <property type="entry name" value="Ald_DH/histidinol_DH"/>
</dbReference>
<evidence type="ECO:0000313" key="5">
    <source>
        <dbReference type="EMBL" id="MDF8335292.1"/>
    </source>
</evidence>
<keyword evidence="1 3" id="KW-0560">Oxidoreductase</keyword>
<evidence type="ECO:0000256" key="2">
    <source>
        <dbReference type="PROSITE-ProRule" id="PRU10007"/>
    </source>
</evidence>
<protein>
    <submittedName>
        <fullName evidence="5">Aldehyde dehydrogenase family protein</fullName>
    </submittedName>
</protein>
<gene>
    <name evidence="5" type="ORF">POM99_18970</name>
</gene>
<proteinExistence type="inferred from homology"/>
<accession>A0ABT6CN62</accession>
<dbReference type="InterPro" id="IPR016163">
    <property type="entry name" value="Ald_DH_C"/>
</dbReference>
<organism evidence="5 6">
    <name type="scientific">Novosphingobium cyanobacteriorum</name>
    <dbReference type="NCBI Taxonomy" id="3024215"/>
    <lineage>
        <taxon>Bacteria</taxon>
        <taxon>Pseudomonadati</taxon>
        <taxon>Pseudomonadota</taxon>
        <taxon>Alphaproteobacteria</taxon>
        <taxon>Sphingomonadales</taxon>
        <taxon>Sphingomonadaceae</taxon>
        <taxon>Novosphingobium</taxon>
    </lineage>
</organism>
<dbReference type="RefSeq" id="WP_277280257.1">
    <property type="nucleotide sequence ID" value="NZ_JAROCY010000024.1"/>
</dbReference>
<dbReference type="InterPro" id="IPR015590">
    <property type="entry name" value="Aldehyde_DH_dom"/>
</dbReference>
<dbReference type="InterPro" id="IPR029510">
    <property type="entry name" value="Ald_DH_CS_GLU"/>
</dbReference>
<dbReference type="Pfam" id="PF00171">
    <property type="entry name" value="Aldedh"/>
    <property type="match status" value="1"/>
</dbReference>
<keyword evidence="6" id="KW-1185">Reference proteome</keyword>